<feature type="non-terminal residue" evidence="2">
    <location>
        <position position="209"/>
    </location>
</feature>
<protein>
    <submittedName>
        <fullName evidence="2">Glycerophosphodiester phosphodiesterase</fullName>
    </submittedName>
</protein>
<dbReference type="GO" id="GO:0008081">
    <property type="term" value="F:phosphoric diester hydrolase activity"/>
    <property type="evidence" value="ECO:0007669"/>
    <property type="project" value="InterPro"/>
</dbReference>
<evidence type="ECO:0000313" key="3">
    <source>
        <dbReference type="Proteomes" id="UP000471082"/>
    </source>
</evidence>
<dbReference type="Pfam" id="PF03009">
    <property type="entry name" value="GDPD"/>
    <property type="match status" value="1"/>
</dbReference>
<dbReference type="SUPFAM" id="SSF51695">
    <property type="entry name" value="PLC-like phosphodiesterases"/>
    <property type="match status" value="1"/>
</dbReference>
<evidence type="ECO:0000313" key="2">
    <source>
        <dbReference type="EMBL" id="NEL79535.1"/>
    </source>
</evidence>
<dbReference type="AlphaFoldDB" id="A0A7X5SB99"/>
<comment type="caution">
    <text evidence="2">The sequence shown here is derived from an EMBL/GenBank/DDBJ whole genome shotgun (WGS) entry which is preliminary data.</text>
</comment>
<evidence type="ECO:0000259" key="1">
    <source>
        <dbReference type="PROSITE" id="PS51704"/>
    </source>
</evidence>
<dbReference type="InterPro" id="IPR017946">
    <property type="entry name" value="PLC-like_Pdiesterase_TIM-brl"/>
</dbReference>
<sequence length="209" mass="23620">MPENTIPAFLKALELGVTTLELDVVISKDRQVVVSHEPYFNAAYSITPDGKPVDKKDQKSLLIYRMNYADVKRYDIGSNGNSAYPEQQKIQTYKPLLSEVIEQAEAYRKAHNLPAFSYNIELKSVPSEYNVSQPEPAAFCDLVESVISQTLPAERVVIQSFDFAILTHWKQQIDAGKYPNVRLSALVENLRSPQRNIQKLGFKPAIYSP</sequence>
<gene>
    <name evidence="2" type="ORF">G3W61_25285</name>
</gene>
<dbReference type="PANTHER" id="PTHR46211:SF14">
    <property type="entry name" value="GLYCEROPHOSPHODIESTER PHOSPHODIESTERASE"/>
    <property type="match status" value="1"/>
</dbReference>
<dbReference type="PANTHER" id="PTHR46211">
    <property type="entry name" value="GLYCEROPHOSPHORYL DIESTER PHOSPHODIESTERASE"/>
    <property type="match status" value="1"/>
</dbReference>
<dbReference type="Gene3D" id="3.20.20.190">
    <property type="entry name" value="Phosphatidylinositol (PI) phosphodiesterase"/>
    <property type="match status" value="1"/>
</dbReference>
<dbReference type="Proteomes" id="UP000471082">
    <property type="component" value="Unassembled WGS sequence"/>
</dbReference>
<feature type="domain" description="GP-PDE" evidence="1">
    <location>
        <begin position="1"/>
        <end position="209"/>
    </location>
</feature>
<dbReference type="EMBL" id="JAAGYU010000722">
    <property type="protein sequence ID" value="NEL79535.1"/>
    <property type="molecule type" value="Genomic_DNA"/>
</dbReference>
<reference evidence="2 3" key="1">
    <citation type="submission" date="2019-11" db="EMBL/GenBank/DDBJ databases">
        <title>Genome-resolved metagenomics to study the prevalence of co-infection and intraspecific heterogeneity among plant pathogen metapopulations.</title>
        <authorList>
            <person name="Newberry E."/>
            <person name="Bhandari R."/>
            <person name="Kemble J."/>
            <person name="Sikora E."/>
            <person name="Potnis N."/>
        </authorList>
    </citation>
    <scope>NUCLEOTIDE SEQUENCE [LARGE SCALE GENOMIC DNA]</scope>
    <source>
        <strain evidence="2">Xp_Tom_Tuscaloosa_18b</strain>
    </source>
</reference>
<organism evidence="2 3">
    <name type="scientific">Xanthomonas perforans</name>
    <dbReference type="NCBI Taxonomy" id="442694"/>
    <lineage>
        <taxon>Bacteria</taxon>
        <taxon>Pseudomonadati</taxon>
        <taxon>Pseudomonadota</taxon>
        <taxon>Gammaproteobacteria</taxon>
        <taxon>Lysobacterales</taxon>
        <taxon>Lysobacteraceae</taxon>
        <taxon>Xanthomonas</taxon>
    </lineage>
</organism>
<dbReference type="GO" id="GO:0006629">
    <property type="term" value="P:lipid metabolic process"/>
    <property type="evidence" value="ECO:0007669"/>
    <property type="project" value="InterPro"/>
</dbReference>
<accession>A0A7X5SB99</accession>
<name>A0A7X5SB99_XANPE</name>
<dbReference type="InterPro" id="IPR030395">
    <property type="entry name" value="GP_PDE_dom"/>
</dbReference>
<proteinExistence type="predicted"/>
<dbReference type="PROSITE" id="PS51704">
    <property type="entry name" value="GP_PDE"/>
    <property type="match status" value="1"/>
</dbReference>